<evidence type="ECO:0000313" key="2">
    <source>
        <dbReference type="EMBL" id="ASP39760.1"/>
    </source>
</evidence>
<sequence>MLKDLLNWFSADQHQQQPKHTVEKATAVLLVEIMRADHDIDADEINAFRHICQQHLNLNEEETSLLLREAQATAEQANDLFQFTDLLHQQLSNNEKFTLLLNLWRIAYASAGIDRYEEHMIRRIAELLYLPHSEFIRAKLLARDQAT</sequence>
<dbReference type="RefSeq" id="WP_094060935.1">
    <property type="nucleotide sequence ID" value="NZ_CP022530.1"/>
</dbReference>
<reference evidence="2 3" key="1">
    <citation type="submission" date="2017-07" db="EMBL/GenBank/DDBJ databases">
        <title>Annotated genome sequence of Bacterioplanes sanyensis isolated from Red Sea.</title>
        <authorList>
            <person name="Rehman Z.U."/>
        </authorList>
    </citation>
    <scope>NUCLEOTIDE SEQUENCE [LARGE SCALE GENOMIC DNA]</scope>
    <source>
        <strain evidence="2 3">NV9</strain>
    </source>
</reference>
<name>A0A222FLV4_9GAMM</name>
<dbReference type="OrthoDB" id="5294347at2"/>
<dbReference type="Pfam" id="PF05099">
    <property type="entry name" value="TerB"/>
    <property type="match status" value="1"/>
</dbReference>
<dbReference type="Gene3D" id="1.10.3680.10">
    <property type="entry name" value="TerB-like"/>
    <property type="match status" value="1"/>
</dbReference>
<organism evidence="2 3">
    <name type="scientific">Bacterioplanes sanyensis</name>
    <dbReference type="NCBI Taxonomy" id="1249553"/>
    <lineage>
        <taxon>Bacteria</taxon>
        <taxon>Pseudomonadati</taxon>
        <taxon>Pseudomonadota</taxon>
        <taxon>Gammaproteobacteria</taxon>
        <taxon>Oceanospirillales</taxon>
        <taxon>Oceanospirillaceae</taxon>
        <taxon>Bacterioplanes</taxon>
    </lineage>
</organism>
<dbReference type="EMBL" id="CP022530">
    <property type="protein sequence ID" value="ASP39760.1"/>
    <property type="molecule type" value="Genomic_DNA"/>
</dbReference>
<dbReference type="InterPro" id="IPR029024">
    <property type="entry name" value="TerB-like"/>
</dbReference>
<gene>
    <name evidence="2" type="ORF">CHH28_14235</name>
</gene>
<feature type="domain" description="Co-chaperone DjlA N-terminal" evidence="1">
    <location>
        <begin position="24"/>
        <end position="139"/>
    </location>
</feature>
<dbReference type="KEGG" id="bsan:CHH28_14235"/>
<dbReference type="SUPFAM" id="SSF158682">
    <property type="entry name" value="TerB-like"/>
    <property type="match status" value="1"/>
</dbReference>
<keyword evidence="3" id="KW-1185">Reference proteome</keyword>
<dbReference type="Proteomes" id="UP000202440">
    <property type="component" value="Chromosome"/>
</dbReference>
<proteinExistence type="predicted"/>
<evidence type="ECO:0000313" key="3">
    <source>
        <dbReference type="Proteomes" id="UP000202440"/>
    </source>
</evidence>
<accession>A0A222FLV4</accession>
<dbReference type="InterPro" id="IPR007791">
    <property type="entry name" value="DjlA_N"/>
</dbReference>
<dbReference type="AlphaFoldDB" id="A0A222FLV4"/>
<protein>
    <recommendedName>
        <fullName evidence="1">Co-chaperone DjlA N-terminal domain-containing protein</fullName>
    </recommendedName>
</protein>
<dbReference type="CDD" id="cd07313">
    <property type="entry name" value="terB_like_2"/>
    <property type="match status" value="1"/>
</dbReference>
<evidence type="ECO:0000259" key="1">
    <source>
        <dbReference type="Pfam" id="PF05099"/>
    </source>
</evidence>